<evidence type="ECO:0000313" key="2">
    <source>
        <dbReference type="Proteomes" id="UP000019140"/>
    </source>
</evidence>
<gene>
    <name evidence="1" type="ORF">ETSY2_04915</name>
</gene>
<dbReference type="EMBL" id="AZHX01000197">
    <property type="protein sequence ID" value="ETX08523.1"/>
    <property type="molecule type" value="Genomic_DNA"/>
</dbReference>
<keyword evidence="2" id="KW-1185">Reference proteome</keyword>
<name>W4ME79_9BACT</name>
<reference evidence="1 2" key="1">
    <citation type="journal article" date="2014" name="Nature">
        <title>An environmental bacterial taxon with a large and distinct metabolic repertoire.</title>
        <authorList>
            <person name="Wilson M.C."/>
            <person name="Mori T."/>
            <person name="Ruckert C."/>
            <person name="Uria A.R."/>
            <person name="Helf M.J."/>
            <person name="Takada K."/>
            <person name="Gernert C."/>
            <person name="Steffens U.A."/>
            <person name="Heycke N."/>
            <person name="Schmitt S."/>
            <person name="Rinke C."/>
            <person name="Helfrich E.J."/>
            <person name="Brachmann A.O."/>
            <person name="Gurgui C."/>
            <person name="Wakimoto T."/>
            <person name="Kracht M."/>
            <person name="Crusemann M."/>
            <person name="Hentschel U."/>
            <person name="Abe I."/>
            <person name="Matsunaga S."/>
            <person name="Kalinowski J."/>
            <person name="Takeyama H."/>
            <person name="Piel J."/>
        </authorList>
    </citation>
    <scope>NUCLEOTIDE SEQUENCE [LARGE SCALE GENOMIC DNA]</scope>
    <source>
        <strain evidence="2">TSY2</strain>
    </source>
</reference>
<accession>W4ME79</accession>
<dbReference type="HOGENOM" id="CLU_173849_0_0_7"/>
<organism evidence="1 2">
    <name type="scientific">Candidatus Entotheonella gemina</name>
    <dbReference type="NCBI Taxonomy" id="1429439"/>
    <lineage>
        <taxon>Bacteria</taxon>
        <taxon>Pseudomonadati</taxon>
        <taxon>Nitrospinota/Tectimicrobiota group</taxon>
        <taxon>Candidatus Tectimicrobiota</taxon>
        <taxon>Candidatus Entotheonellia</taxon>
        <taxon>Candidatus Entotheonellales</taxon>
        <taxon>Candidatus Entotheonellaceae</taxon>
        <taxon>Candidatus Entotheonella</taxon>
    </lineage>
</organism>
<dbReference type="Proteomes" id="UP000019140">
    <property type="component" value="Unassembled WGS sequence"/>
</dbReference>
<sequence length="99" mass="11724">MQSLWEVLVMKKLTPEQIGLDFEALLALIGKERALDLIDEEQVLEHLLRRQGEEQVLEHLLRRQGEEQVLENLLRRQGEPWLREQLERRAQSSDEPETT</sequence>
<evidence type="ECO:0000313" key="1">
    <source>
        <dbReference type="EMBL" id="ETX08523.1"/>
    </source>
</evidence>
<protein>
    <submittedName>
        <fullName evidence="1">Uncharacterized protein</fullName>
    </submittedName>
</protein>
<comment type="caution">
    <text evidence="1">The sequence shown here is derived from an EMBL/GenBank/DDBJ whole genome shotgun (WGS) entry which is preliminary data.</text>
</comment>
<proteinExistence type="predicted"/>
<dbReference type="AlphaFoldDB" id="W4ME79"/>